<evidence type="ECO:0000256" key="2">
    <source>
        <dbReference type="ARBA" id="ARBA00022723"/>
    </source>
</evidence>
<dbReference type="InterPro" id="IPR050234">
    <property type="entry name" value="Nuclear_hormone_rcpt_NR1"/>
</dbReference>
<evidence type="ECO:0000256" key="7">
    <source>
        <dbReference type="ARBA" id="ARBA00023163"/>
    </source>
</evidence>
<evidence type="ECO:0000256" key="10">
    <source>
        <dbReference type="SAM" id="MobiDB-lite"/>
    </source>
</evidence>
<evidence type="ECO:0000256" key="3">
    <source>
        <dbReference type="ARBA" id="ARBA00022771"/>
    </source>
</evidence>
<keyword evidence="2" id="KW-0479">Metal-binding</keyword>
<dbReference type="GO" id="GO:0000978">
    <property type="term" value="F:RNA polymerase II cis-regulatory region sequence-specific DNA binding"/>
    <property type="evidence" value="ECO:0007669"/>
    <property type="project" value="TreeGrafter"/>
</dbReference>
<sequence length="531" mass="62057">MTENIVICKVESEDEVKKVPTAGSTSSRSSTPTSTSKNKRTRLTFPFGACRVCSDSATGIHYGIATCEGCKGFFKRSILRKEKYRCYFDNSCVINVTNRNRCKACRFRRCLSEGMSVDGVKMGRIPKIVKEKALREQQERQLRQETQLNIANERAEEVHVRESSCSSLSDRSIENYDPNSMDSDVIHVPHSTLPRHYEPAKMSANDLQLYDDQRLKRSRKLSEHDINSLSVFRNQQKYPKLGYQTKYPTFLPDNFTLDETVGLTEHPTAPLSHDLFQHVFTVSSKLSQNKFNLYINLNEDELKFIRYLRWSSHNVYLRYSRRVKQLEIRMNHMIREKINEFPGDHATNEEFLRDMRKILEVVVRTSVYHIQELPGMKNLDSNTLKCLLLHRSFDWFMLKYSCLLNKNGQSYIVSPSGFQFTRQWMNFFYGYELTDAMFEFSQCLYELDLNETEIALIIPLQMLHPDSTIENDEIPRMLRSCYLHALYEELYHNRGETEGRLLCSKILQTLDLLTPINAFYDKNVGTRILQV</sequence>
<name>A0A815WLS4_ADIRI</name>
<evidence type="ECO:0000256" key="1">
    <source>
        <dbReference type="ARBA" id="ARBA00005993"/>
    </source>
</evidence>
<feature type="domain" description="NR LBD" evidence="12">
    <location>
        <begin position="300"/>
        <end position="531"/>
    </location>
</feature>
<evidence type="ECO:0000256" key="9">
    <source>
        <dbReference type="ARBA" id="ARBA00023242"/>
    </source>
</evidence>
<dbReference type="Proteomes" id="UP000663828">
    <property type="component" value="Unassembled WGS sequence"/>
</dbReference>
<proteinExistence type="inferred from homology"/>
<dbReference type="InterPro" id="IPR013088">
    <property type="entry name" value="Znf_NHR/GATA"/>
</dbReference>
<keyword evidence="4" id="KW-0862">Zinc</keyword>
<keyword evidence="7" id="KW-0804">Transcription</keyword>
<dbReference type="InterPro" id="IPR001628">
    <property type="entry name" value="Znf_hrmn_rcpt"/>
</dbReference>
<evidence type="ECO:0000313" key="13">
    <source>
        <dbReference type="EMBL" id="CAF1544854.1"/>
    </source>
</evidence>
<dbReference type="AlphaFoldDB" id="A0A815WLS4"/>
<dbReference type="SUPFAM" id="SSF48508">
    <property type="entry name" value="Nuclear receptor ligand-binding domain"/>
    <property type="match status" value="1"/>
</dbReference>
<dbReference type="PROSITE" id="PS51030">
    <property type="entry name" value="NUCLEAR_REC_DBD_2"/>
    <property type="match status" value="1"/>
</dbReference>
<dbReference type="Gene3D" id="3.30.50.10">
    <property type="entry name" value="Erythroid Transcription Factor GATA-1, subunit A"/>
    <property type="match status" value="1"/>
</dbReference>
<evidence type="ECO:0000259" key="11">
    <source>
        <dbReference type="PROSITE" id="PS51030"/>
    </source>
</evidence>
<dbReference type="InterPro" id="IPR000536">
    <property type="entry name" value="Nucl_hrmn_rcpt_lig-bd"/>
</dbReference>
<dbReference type="PROSITE" id="PS00031">
    <property type="entry name" value="NUCLEAR_REC_DBD_1"/>
    <property type="match status" value="1"/>
</dbReference>
<feature type="domain" description="Nuclear receptor" evidence="11">
    <location>
        <begin position="47"/>
        <end position="122"/>
    </location>
</feature>
<dbReference type="GO" id="GO:0004879">
    <property type="term" value="F:nuclear receptor activity"/>
    <property type="evidence" value="ECO:0007669"/>
    <property type="project" value="TreeGrafter"/>
</dbReference>
<dbReference type="GO" id="GO:0030154">
    <property type="term" value="P:cell differentiation"/>
    <property type="evidence" value="ECO:0007669"/>
    <property type="project" value="TreeGrafter"/>
</dbReference>
<dbReference type="PANTHER" id="PTHR24082">
    <property type="entry name" value="NUCLEAR HORMONE RECEPTOR"/>
    <property type="match status" value="1"/>
</dbReference>
<dbReference type="EMBL" id="CAJNOR010005093">
    <property type="protein sequence ID" value="CAF1544854.1"/>
    <property type="molecule type" value="Genomic_DNA"/>
</dbReference>
<dbReference type="GO" id="GO:0000122">
    <property type="term" value="P:negative regulation of transcription by RNA polymerase II"/>
    <property type="evidence" value="ECO:0007669"/>
    <property type="project" value="TreeGrafter"/>
</dbReference>
<dbReference type="GO" id="GO:0009755">
    <property type="term" value="P:hormone-mediated signaling pathway"/>
    <property type="evidence" value="ECO:0007669"/>
    <property type="project" value="TreeGrafter"/>
</dbReference>
<keyword evidence="5" id="KW-0805">Transcription regulation</keyword>
<dbReference type="InterPro" id="IPR035500">
    <property type="entry name" value="NHR-like_dom_sf"/>
</dbReference>
<evidence type="ECO:0000256" key="4">
    <source>
        <dbReference type="ARBA" id="ARBA00022833"/>
    </source>
</evidence>
<gene>
    <name evidence="13" type="ORF">XAT740_LOCUS42448</name>
</gene>
<dbReference type="CDD" id="cd06916">
    <property type="entry name" value="NR_DBD_like"/>
    <property type="match status" value="1"/>
</dbReference>
<reference evidence="13" key="1">
    <citation type="submission" date="2021-02" db="EMBL/GenBank/DDBJ databases">
        <authorList>
            <person name="Nowell W R."/>
        </authorList>
    </citation>
    <scope>NUCLEOTIDE SEQUENCE</scope>
</reference>
<evidence type="ECO:0000256" key="8">
    <source>
        <dbReference type="ARBA" id="ARBA00023170"/>
    </source>
</evidence>
<keyword evidence="3" id="KW-0863">Zinc-finger</keyword>
<dbReference type="SMART" id="SM00430">
    <property type="entry name" value="HOLI"/>
    <property type="match status" value="1"/>
</dbReference>
<dbReference type="SUPFAM" id="SSF57716">
    <property type="entry name" value="Glucocorticoid receptor-like (DNA-binding domain)"/>
    <property type="match status" value="1"/>
</dbReference>
<keyword evidence="6" id="KW-0238">DNA-binding</keyword>
<keyword evidence="9" id="KW-0539">Nucleus</keyword>
<dbReference type="Pfam" id="PF00105">
    <property type="entry name" value="zf-C4"/>
    <property type="match status" value="1"/>
</dbReference>
<dbReference type="GO" id="GO:0008270">
    <property type="term" value="F:zinc ion binding"/>
    <property type="evidence" value="ECO:0007669"/>
    <property type="project" value="UniProtKB-KW"/>
</dbReference>
<feature type="compositionally biased region" description="Low complexity" evidence="10">
    <location>
        <begin position="24"/>
        <end position="36"/>
    </location>
</feature>
<dbReference type="PROSITE" id="PS51843">
    <property type="entry name" value="NR_LBD"/>
    <property type="match status" value="1"/>
</dbReference>
<protein>
    <submittedName>
        <fullName evidence="13">Uncharacterized protein</fullName>
    </submittedName>
</protein>
<dbReference type="GO" id="GO:0045944">
    <property type="term" value="P:positive regulation of transcription by RNA polymerase II"/>
    <property type="evidence" value="ECO:0007669"/>
    <property type="project" value="TreeGrafter"/>
</dbReference>
<evidence type="ECO:0000256" key="5">
    <source>
        <dbReference type="ARBA" id="ARBA00023015"/>
    </source>
</evidence>
<evidence type="ECO:0000256" key="6">
    <source>
        <dbReference type="ARBA" id="ARBA00023125"/>
    </source>
</evidence>
<organism evidence="13 14">
    <name type="scientific">Adineta ricciae</name>
    <name type="common">Rotifer</name>
    <dbReference type="NCBI Taxonomy" id="249248"/>
    <lineage>
        <taxon>Eukaryota</taxon>
        <taxon>Metazoa</taxon>
        <taxon>Spiralia</taxon>
        <taxon>Gnathifera</taxon>
        <taxon>Rotifera</taxon>
        <taxon>Eurotatoria</taxon>
        <taxon>Bdelloidea</taxon>
        <taxon>Adinetida</taxon>
        <taxon>Adinetidae</taxon>
        <taxon>Adineta</taxon>
    </lineage>
</organism>
<dbReference type="SMART" id="SM00399">
    <property type="entry name" value="ZnF_C4"/>
    <property type="match status" value="1"/>
</dbReference>
<dbReference type="PRINTS" id="PR00047">
    <property type="entry name" value="STROIDFINGER"/>
</dbReference>
<keyword evidence="14" id="KW-1185">Reference proteome</keyword>
<accession>A0A815WLS4</accession>
<feature type="region of interest" description="Disordered" evidence="10">
    <location>
        <begin position="18"/>
        <end position="39"/>
    </location>
</feature>
<keyword evidence="8" id="KW-0675">Receptor</keyword>
<dbReference type="Gene3D" id="1.10.565.10">
    <property type="entry name" value="Retinoid X Receptor"/>
    <property type="match status" value="1"/>
</dbReference>
<evidence type="ECO:0000313" key="14">
    <source>
        <dbReference type="Proteomes" id="UP000663828"/>
    </source>
</evidence>
<evidence type="ECO:0000259" key="12">
    <source>
        <dbReference type="PROSITE" id="PS51843"/>
    </source>
</evidence>
<dbReference type="FunFam" id="3.30.50.10:FF:000030">
    <property type="entry name" value="Nuclear Hormone Receptor family"/>
    <property type="match status" value="1"/>
</dbReference>
<comment type="similarity">
    <text evidence="1">Belongs to the nuclear hormone receptor family.</text>
</comment>
<dbReference type="PANTHER" id="PTHR24082:SF473">
    <property type="entry name" value="ECDYSONE-INDUCED PROTEIN 75B, ISOFORM B"/>
    <property type="match status" value="1"/>
</dbReference>
<comment type="caution">
    <text evidence="13">The sequence shown here is derived from an EMBL/GenBank/DDBJ whole genome shotgun (WGS) entry which is preliminary data.</text>
</comment>